<dbReference type="Pfam" id="PF05193">
    <property type="entry name" value="Peptidase_M16_C"/>
    <property type="match status" value="2"/>
</dbReference>
<feature type="domain" description="Peptidase M16 N-terminal" evidence="3">
    <location>
        <begin position="24"/>
        <end position="162"/>
    </location>
</feature>
<dbReference type="GO" id="GO:0004222">
    <property type="term" value="F:metalloendopeptidase activity"/>
    <property type="evidence" value="ECO:0007669"/>
    <property type="project" value="InterPro"/>
</dbReference>
<dbReference type="EMBL" id="CP025544">
    <property type="protein sequence ID" value="AXK60749.1"/>
    <property type="molecule type" value="Genomic_DNA"/>
</dbReference>
<dbReference type="InterPro" id="IPR050361">
    <property type="entry name" value="MPP/UQCRC_Complex"/>
</dbReference>
<feature type="domain" description="Peptidase M16 C-terminal" evidence="4">
    <location>
        <begin position="169"/>
        <end position="345"/>
    </location>
</feature>
<feature type="domain" description="Peptidase M16 C-terminal" evidence="4">
    <location>
        <begin position="628"/>
        <end position="807"/>
    </location>
</feature>
<proteinExistence type="inferred from homology"/>
<dbReference type="Proteomes" id="UP000254834">
    <property type="component" value="Chromosome"/>
</dbReference>
<dbReference type="OrthoDB" id="9811314at2"/>
<evidence type="ECO:0000259" key="3">
    <source>
        <dbReference type="Pfam" id="PF00675"/>
    </source>
</evidence>
<dbReference type="InterPro" id="IPR011249">
    <property type="entry name" value="Metalloenz_LuxS/M16"/>
</dbReference>
<sequence>MQNKRVIQSSLSNGLTILVCPKKGAEKVSIQLWYNVGSKHEKSGEKGIAHFIEHMIFKGTTTLTESDINLVVSKLSGSCNAFTSYDYTGYLFDIPVANWDKVLPIMSDCMTNCSFKQEHLNSEVKAVIQELKMYKDNYGATLAETMVTNLFESHPYHYPIIGYKQDLWSVTRETLLAFYKKHYTPDNAVMIIVGDVNPEEVHEKIEKEFSHIPAGNGWNNEKFFLNEDVKRKSIRLFRDIKQPICTVSFLIPGVITKNEFIVESLCYVLANGRGSRLYKLLVDQLQLVVSIHAFSYDLFDQAVLFIEFNPKDAKDIELIIQHIQREIDLIAQDGPSVKEVERAQRFAQIEYQQMLEDTQKQAYAIGKSFLAIKDPLYPFEYGNIEQNVLIEEIKNLATNYLHEVVRNQGEVVAIPERQIAYLNKLQQESDDEDAAILGAKQRETLVEDGSYVHSVILNEKQTFDYSKPGSVVLANGLELVWFHNDTVDIVECQIDLKANHYYDNQLKQGLGNVVSRMLLEGTKNFPGQSFSDEIESHGMSFYVTPGHVSTTFLKQDVEKGLSLLTEMFTNASFEDISLDKVKGRIAIQLKKFWDNPSSFSVQLARNVVYKDHAFNNMLLGSQESLAAISLQDCIDYYKHMISPQGARIALVGNLNNYNVQALVEKTLGQWQGSSVDNLVYPGLATVEKQDITSYINRDQIVLLFAGLSIDRLHEDYDKILLFDQILTGGALRSMSSRLFKLREQTGLFYTIGGSLLYGASEQPGMILIKTIVSNDRIEEAEKVIKKEIDEAILSIEEDELQEAKNALINSFDSLYDSNEQKASTFLFLKKYNLPFNYFEKQVDVLQKITIAQVQQAVKKILSSDKLVKIKVGRI</sequence>
<dbReference type="Pfam" id="PF00675">
    <property type="entry name" value="Peptidase_M16"/>
    <property type="match status" value="2"/>
</dbReference>
<dbReference type="InterPro" id="IPR007863">
    <property type="entry name" value="Peptidase_M16_C"/>
</dbReference>
<dbReference type="KEGG" id="cdes:C0J27_03265"/>
<dbReference type="RefSeq" id="WP_115585764.1">
    <property type="nucleotide sequence ID" value="NZ_CP025544.1"/>
</dbReference>
<accession>A0A345ZBT2</accession>
<dbReference type="GO" id="GO:0046872">
    <property type="term" value="F:metal ion binding"/>
    <property type="evidence" value="ECO:0007669"/>
    <property type="project" value="InterPro"/>
</dbReference>
<evidence type="ECO:0000259" key="4">
    <source>
        <dbReference type="Pfam" id="PF05193"/>
    </source>
</evidence>
<evidence type="ECO:0000313" key="6">
    <source>
        <dbReference type="Proteomes" id="UP000254834"/>
    </source>
</evidence>
<organism evidence="5 6">
    <name type="scientific">Candidatus Chromulinivorax destructor</name>
    <dbReference type="NCBI Taxonomy" id="2066483"/>
    <lineage>
        <taxon>Bacteria</taxon>
        <taxon>Candidatus Babelota</taxon>
        <taxon>Candidatus Babeliae</taxon>
        <taxon>Candidatus Babeliales</taxon>
        <taxon>Candidatus Chromulinivoraceae</taxon>
        <taxon>Candidatus Chromulinivorax</taxon>
    </lineage>
</organism>
<evidence type="ECO:0000313" key="5">
    <source>
        <dbReference type="EMBL" id="AXK60749.1"/>
    </source>
</evidence>
<dbReference type="GO" id="GO:0006508">
    <property type="term" value="P:proteolysis"/>
    <property type="evidence" value="ECO:0007669"/>
    <property type="project" value="InterPro"/>
</dbReference>
<dbReference type="SUPFAM" id="SSF63411">
    <property type="entry name" value="LuxS/MPP-like metallohydrolase"/>
    <property type="match status" value="4"/>
</dbReference>
<evidence type="ECO:0008006" key="7">
    <source>
        <dbReference type="Google" id="ProtNLM"/>
    </source>
</evidence>
<name>A0A345ZBT2_9BACT</name>
<dbReference type="PROSITE" id="PS00143">
    <property type="entry name" value="INSULINASE"/>
    <property type="match status" value="1"/>
</dbReference>
<protein>
    <recommendedName>
        <fullName evidence="7">Insulinase family protein</fullName>
    </recommendedName>
</protein>
<evidence type="ECO:0000256" key="1">
    <source>
        <dbReference type="ARBA" id="ARBA00007261"/>
    </source>
</evidence>
<dbReference type="InterPro" id="IPR011765">
    <property type="entry name" value="Pept_M16_N"/>
</dbReference>
<evidence type="ECO:0000256" key="2">
    <source>
        <dbReference type="RuleBase" id="RU004447"/>
    </source>
</evidence>
<dbReference type="AlphaFoldDB" id="A0A345ZBT2"/>
<feature type="domain" description="Peptidase M16 N-terminal" evidence="3">
    <location>
        <begin position="483"/>
        <end position="619"/>
    </location>
</feature>
<dbReference type="InterPro" id="IPR001431">
    <property type="entry name" value="Pept_M16_Zn_BS"/>
</dbReference>
<dbReference type="PANTHER" id="PTHR11851:SF49">
    <property type="entry name" value="MITOCHONDRIAL-PROCESSING PEPTIDASE SUBUNIT ALPHA"/>
    <property type="match status" value="1"/>
</dbReference>
<keyword evidence="6" id="KW-1185">Reference proteome</keyword>
<reference evidence="5 6" key="1">
    <citation type="submission" date="2017-12" db="EMBL/GenBank/DDBJ databases">
        <title>Chromulinavorax destructans is a abundant pathogen of dominant heterotrophic picoflagllates.</title>
        <authorList>
            <person name="Deeg C.M."/>
            <person name="Zimmer M."/>
            <person name="Suttle C.A."/>
        </authorList>
    </citation>
    <scope>NUCLEOTIDE SEQUENCE [LARGE SCALE GENOMIC DNA]</scope>
    <source>
        <strain evidence="5 6">SeV1</strain>
    </source>
</reference>
<comment type="similarity">
    <text evidence="1 2">Belongs to the peptidase M16 family.</text>
</comment>
<dbReference type="Gene3D" id="3.30.830.10">
    <property type="entry name" value="Metalloenzyme, LuxS/M16 peptidase-like"/>
    <property type="match status" value="4"/>
</dbReference>
<gene>
    <name evidence="5" type="ORF">C0J27_03265</name>
</gene>
<dbReference type="PANTHER" id="PTHR11851">
    <property type="entry name" value="METALLOPROTEASE"/>
    <property type="match status" value="1"/>
</dbReference>